<name>A0A1G2MPQ0_9BACT</name>
<keyword evidence="1" id="KW-1133">Transmembrane helix</keyword>
<keyword evidence="1" id="KW-0472">Membrane</keyword>
<evidence type="ECO:0000256" key="1">
    <source>
        <dbReference type="SAM" id="Phobius"/>
    </source>
</evidence>
<accession>A0A1G2MPQ0</accession>
<feature type="transmembrane region" description="Helical" evidence="1">
    <location>
        <begin position="62"/>
        <end position="85"/>
    </location>
</feature>
<proteinExistence type="predicted"/>
<comment type="caution">
    <text evidence="2">The sequence shown here is derived from an EMBL/GenBank/DDBJ whole genome shotgun (WGS) entry which is preliminary data.</text>
</comment>
<reference evidence="2 3" key="1">
    <citation type="journal article" date="2016" name="Nat. Commun.">
        <title>Thousands of microbial genomes shed light on interconnected biogeochemical processes in an aquifer system.</title>
        <authorList>
            <person name="Anantharaman K."/>
            <person name="Brown C.T."/>
            <person name="Hug L.A."/>
            <person name="Sharon I."/>
            <person name="Castelle C.J."/>
            <person name="Probst A.J."/>
            <person name="Thomas B.C."/>
            <person name="Singh A."/>
            <person name="Wilkins M.J."/>
            <person name="Karaoz U."/>
            <person name="Brodie E.L."/>
            <person name="Williams K.H."/>
            <person name="Hubbard S.S."/>
            <person name="Banfield J.F."/>
        </authorList>
    </citation>
    <scope>NUCLEOTIDE SEQUENCE [LARGE SCALE GENOMIC DNA]</scope>
</reference>
<evidence type="ECO:0000313" key="2">
    <source>
        <dbReference type="EMBL" id="OHA25870.1"/>
    </source>
</evidence>
<evidence type="ECO:0000313" key="3">
    <source>
        <dbReference type="Proteomes" id="UP000177943"/>
    </source>
</evidence>
<gene>
    <name evidence="2" type="ORF">A3D56_01745</name>
</gene>
<dbReference type="EMBL" id="MHRP01000042">
    <property type="protein sequence ID" value="OHA25870.1"/>
    <property type="molecule type" value="Genomic_DNA"/>
</dbReference>
<dbReference type="AlphaFoldDB" id="A0A1G2MPQ0"/>
<keyword evidence="1" id="KW-0812">Transmembrane</keyword>
<organism evidence="2 3">
    <name type="scientific">Candidatus Taylorbacteria bacterium RIFCSPHIGHO2_02_FULL_45_35</name>
    <dbReference type="NCBI Taxonomy" id="1802311"/>
    <lineage>
        <taxon>Bacteria</taxon>
        <taxon>Candidatus Tayloriibacteriota</taxon>
    </lineage>
</organism>
<sequence length="100" mass="11207">METYKGIGGNVADRHKIKLFFHFIIVSSLDIAYRIRCGILFAGKDDVSMKISWFSLNALFKLFLWSLAVVVGTILALLAGLCSFIHDRVVGAKFPQNQDE</sequence>
<dbReference type="Proteomes" id="UP000177943">
    <property type="component" value="Unassembled WGS sequence"/>
</dbReference>
<feature type="transmembrane region" description="Helical" evidence="1">
    <location>
        <begin position="20"/>
        <end position="42"/>
    </location>
</feature>
<protein>
    <submittedName>
        <fullName evidence="2">Uncharacterized protein</fullName>
    </submittedName>
</protein>